<keyword evidence="1" id="KW-0175">Coiled coil</keyword>
<accession>A0A450TTL9</accession>
<evidence type="ECO:0008006" key="3">
    <source>
        <dbReference type="Google" id="ProtNLM"/>
    </source>
</evidence>
<organism evidence="2">
    <name type="scientific">Candidatus Kentrum sp. FW</name>
    <dbReference type="NCBI Taxonomy" id="2126338"/>
    <lineage>
        <taxon>Bacteria</taxon>
        <taxon>Pseudomonadati</taxon>
        <taxon>Pseudomonadota</taxon>
        <taxon>Gammaproteobacteria</taxon>
        <taxon>Candidatus Kentrum</taxon>
    </lineage>
</organism>
<proteinExistence type="predicted"/>
<protein>
    <recommendedName>
        <fullName evidence="3">DUF2281 domain-containing protein</fullName>
    </recommendedName>
</protein>
<name>A0A450TTL9_9GAMM</name>
<evidence type="ECO:0000256" key="1">
    <source>
        <dbReference type="SAM" id="Coils"/>
    </source>
</evidence>
<feature type="coiled-coil region" evidence="1">
    <location>
        <begin position="52"/>
        <end position="79"/>
    </location>
</feature>
<dbReference type="AlphaFoldDB" id="A0A450TTL9"/>
<reference evidence="2" key="1">
    <citation type="submission" date="2019-02" db="EMBL/GenBank/DDBJ databases">
        <authorList>
            <person name="Gruber-Vodicka R. H."/>
            <person name="Seah K. B. B."/>
        </authorList>
    </citation>
    <scope>NUCLEOTIDE SEQUENCE</scope>
    <source>
        <strain evidence="2">BECK_BZ131</strain>
    </source>
</reference>
<sequence>MNTTAMKKMAIIQALSHIPEIHIDNIKLYFDILLKNTRPLPSANGSLKGIWKDTGFEKITDLEEEIRNIRDEIQDDILARSV</sequence>
<gene>
    <name evidence="2" type="ORF">BECKFW1821C_GA0114237_10313</name>
</gene>
<evidence type="ECO:0000313" key="2">
    <source>
        <dbReference type="EMBL" id="VFJ72076.1"/>
    </source>
</evidence>
<dbReference type="EMBL" id="CAADFE010000031">
    <property type="protein sequence ID" value="VFJ72076.1"/>
    <property type="molecule type" value="Genomic_DNA"/>
</dbReference>